<evidence type="ECO:0000256" key="5">
    <source>
        <dbReference type="ARBA" id="ARBA00014581"/>
    </source>
</evidence>
<evidence type="ECO:0000256" key="14">
    <source>
        <dbReference type="ARBA" id="ARBA00048202"/>
    </source>
</evidence>
<keyword evidence="11 16" id="KW-1133">Transmembrane helix</keyword>
<evidence type="ECO:0000256" key="12">
    <source>
        <dbReference type="ARBA" id="ARBA00023027"/>
    </source>
</evidence>
<comment type="function">
    <text evidence="1 15">The transhydrogenation between NADH and NADP is coupled to respiration and ATP hydrolysis and functions as a proton pump across the membrane.</text>
</comment>
<accession>A0ABP9USD4</accession>
<comment type="similarity">
    <text evidence="3 15">Belongs to the PNT beta subunit family.</text>
</comment>
<dbReference type="PANTHER" id="PTHR44758:SF1">
    <property type="entry name" value="NAD(P) TRANSHYDROGENASE SUBUNIT BETA"/>
    <property type="match status" value="1"/>
</dbReference>
<keyword evidence="13 15" id="KW-0472">Membrane</keyword>
<protein>
    <recommendedName>
        <fullName evidence="5 15">NAD(P) transhydrogenase subunit beta</fullName>
        <ecNumber evidence="4 15">7.1.1.1</ecNumber>
    </recommendedName>
    <alternativeName>
        <fullName evidence="15">Nicotinamide nucleotide transhydrogenase subunit beta</fullName>
    </alternativeName>
</protein>
<dbReference type="PIRSF" id="PIRSF000204">
    <property type="entry name" value="PNTB"/>
    <property type="match status" value="1"/>
</dbReference>
<feature type="transmembrane region" description="Helical" evidence="16">
    <location>
        <begin position="227"/>
        <end position="247"/>
    </location>
</feature>
<proteinExistence type="inferred from homology"/>
<evidence type="ECO:0000313" key="18">
    <source>
        <dbReference type="EMBL" id="GAA5483591.1"/>
    </source>
</evidence>
<feature type="transmembrane region" description="Helical" evidence="16">
    <location>
        <begin position="85"/>
        <end position="107"/>
    </location>
</feature>
<dbReference type="Proteomes" id="UP001476282">
    <property type="component" value="Unassembled WGS sequence"/>
</dbReference>
<evidence type="ECO:0000259" key="17">
    <source>
        <dbReference type="Pfam" id="PF02233"/>
    </source>
</evidence>
<dbReference type="EMBL" id="BAABRI010000016">
    <property type="protein sequence ID" value="GAA5483591.1"/>
    <property type="molecule type" value="Genomic_DNA"/>
</dbReference>
<evidence type="ECO:0000313" key="19">
    <source>
        <dbReference type="Proteomes" id="UP001476282"/>
    </source>
</evidence>
<reference evidence="18 19" key="1">
    <citation type="submission" date="2024-02" db="EMBL/GenBank/DDBJ databases">
        <title>Haloferula sargassicola NBRC 104335.</title>
        <authorList>
            <person name="Ichikawa N."/>
            <person name="Katano-Makiyama Y."/>
            <person name="Hidaka K."/>
        </authorList>
    </citation>
    <scope>NUCLEOTIDE SEQUENCE [LARGE SCALE GENOMIC DNA]</scope>
    <source>
        <strain evidence="18 19">NBRC 104335</strain>
    </source>
</reference>
<dbReference type="EC" id="7.1.1.1" evidence="4 15"/>
<evidence type="ECO:0000256" key="13">
    <source>
        <dbReference type="ARBA" id="ARBA00023136"/>
    </source>
</evidence>
<keyword evidence="12 15" id="KW-0520">NAD</keyword>
<name>A0ABP9USD4_9BACT</name>
<evidence type="ECO:0000256" key="11">
    <source>
        <dbReference type="ARBA" id="ARBA00022989"/>
    </source>
</evidence>
<gene>
    <name evidence="18" type="primary">pntB</name>
    <name evidence="18" type="ORF">Hsar01_02825</name>
</gene>
<keyword evidence="9 15" id="KW-0521">NADP</keyword>
<evidence type="ECO:0000256" key="7">
    <source>
        <dbReference type="ARBA" id="ARBA00022519"/>
    </source>
</evidence>
<organism evidence="18 19">
    <name type="scientific">Haloferula sargassicola</name>
    <dbReference type="NCBI Taxonomy" id="490096"/>
    <lineage>
        <taxon>Bacteria</taxon>
        <taxon>Pseudomonadati</taxon>
        <taxon>Verrucomicrobiota</taxon>
        <taxon>Verrucomicrobiia</taxon>
        <taxon>Verrucomicrobiales</taxon>
        <taxon>Verrucomicrobiaceae</taxon>
        <taxon>Haloferula</taxon>
    </lineage>
</organism>
<keyword evidence="19" id="KW-1185">Reference proteome</keyword>
<dbReference type="Gene3D" id="3.40.50.1220">
    <property type="entry name" value="TPP-binding domain"/>
    <property type="match status" value="1"/>
</dbReference>
<evidence type="ECO:0000256" key="10">
    <source>
        <dbReference type="ARBA" id="ARBA00022967"/>
    </source>
</evidence>
<dbReference type="Pfam" id="PF02233">
    <property type="entry name" value="PNTB"/>
    <property type="match status" value="1"/>
</dbReference>
<evidence type="ECO:0000256" key="16">
    <source>
        <dbReference type="SAM" id="Phobius"/>
    </source>
</evidence>
<comment type="caution">
    <text evidence="18">The sequence shown here is derived from an EMBL/GenBank/DDBJ whole genome shotgun (WGS) entry which is preliminary data.</text>
</comment>
<feature type="transmembrane region" description="Helical" evidence="16">
    <location>
        <begin position="127"/>
        <end position="152"/>
    </location>
</feature>
<evidence type="ECO:0000256" key="9">
    <source>
        <dbReference type="ARBA" id="ARBA00022857"/>
    </source>
</evidence>
<comment type="catalytic activity">
    <reaction evidence="14 15">
        <text>NAD(+) + NADPH + H(+)(in) = NADH + NADP(+) + H(+)(out)</text>
        <dbReference type="Rhea" id="RHEA:47992"/>
        <dbReference type="ChEBI" id="CHEBI:15378"/>
        <dbReference type="ChEBI" id="CHEBI:57540"/>
        <dbReference type="ChEBI" id="CHEBI:57783"/>
        <dbReference type="ChEBI" id="CHEBI:57945"/>
        <dbReference type="ChEBI" id="CHEBI:58349"/>
        <dbReference type="EC" id="7.1.1.1"/>
    </reaction>
</comment>
<feature type="domain" description="NADP transhydrogenase beta-like" evidence="17">
    <location>
        <begin position="6"/>
        <end position="469"/>
    </location>
</feature>
<evidence type="ECO:0000256" key="1">
    <source>
        <dbReference type="ARBA" id="ARBA00003943"/>
    </source>
</evidence>
<evidence type="ECO:0000256" key="15">
    <source>
        <dbReference type="PIRNR" id="PIRNR000204"/>
    </source>
</evidence>
<evidence type="ECO:0000256" key="6">
    <source>
        <dbReference type="ARBA" id="ARBA00022475"/>
    </source>
</evidence>
<evidence type="ECO:0000256" key="8">
    <source>
        <dbReference type="ARBA" id="ARBA00022692"/>
    </source>
</evidence>
<feature type="transmembrane region" description="Helical" evidence="16">
    <location>
        <begin position="253"/>
        <end position="271"/>
    </location>
</feature>
<evidence type="ECO:0000256" key="2">
    <source>
        <dbReference type="ARBA" id="ARBA00004429"/>
    </source>
</evidence>
<keyword evidence="7 15" id="KW-0997">Cell inner membrane</keyword>
<keyword evidence="8 16" id="KW-0812">Transmembrane</keyword>
<dbReference type="InterPro" id="IPR012136">
    <property type="entry name" value="NADH_DH_b"/>
</dbReference>
<feature type="transmembrane region" description="Helical" evidence="16">
    <location>
        <begin position="173"/>
        <end position="192"/>
    </location>
</feature>
<comment type="subcellular location">
    <subcellularLocation>
        <location evidence="2">Cell inner membrane</location>
        <topology evidence="2">Multi-pass membrane protein</topology>
    </subcellularLocation>
</comment>
<dbReference type="InterPro" id="IPR029035">
    <property type="entry name" value="DHS-like_NAD/FAD-binding_dom"/>
</dbReference>
<evidence type="ECO:0000256" key="3">
    <source>
        <dbReference type="ARBA" id="ARBA00007919"/>
    </source>
</evidence>
<keyword evidence="6 15" id="KW-1003">Cell membrane</keyword>
<evidence type="ECO:0000256" key="4">
    <source>
        <dbReference type="ARBA" id="ARBA00012943"/>
    </source>
</evidence>
<feature type="transmembrane region" description="Helical" evidence="16">
    <location>
        <begin position="198"/>
        <end position="220"/>
    </location>
</feature>
<sequence length="473" mass="48884">MSALINLLYILSSILFIFGIKKLGSAETARRGNAMSSVGMTLAIVATLLYLGLEWWMVLTGMAIGSAIGYVAATRVAMTGMPEMVALFNGFGGLASLLVGGAEFVKLRVGGIAHYLEALKAQSGVTVPAWFALVAIGLTILVGGITFTGSMIAYGKLSGKLGGKPTLFPGQKLINFLIMAIALIGIALMVIGGDGPTALSAGIVLVVLSLMIGVLMTIPIGGGDMPVVISLLNSLSGVAAALAGFIILNNVLVVAGCLVGASGIILTVIMCKAMNRTLGNVLFGGFGASAQAGGAVEGEMKAASTEDAYYVLEAAQSVVFIPGYGMAVAQAQHAVKELAALLENNGAEVRFAIHPVAGRMPGHMNVLLAEADVPYEQLQEMDQVNAVMPSVDVAIVIGANDVVNPAAMNDPASPIYGMPIIHAHEARTVYCLKRGKGTGFSGLENALFFGENTRMLYGDAKQTITDLVAQFKE</sequence>
<dbReference type="InterPro" id="IPR034300">
    <property type="entry name" value="PNTB-like"/>
</dbReference>
<feature type="transmembrane region" description="Helical" evidence="16">
    <location>
        <begin position="6"/>
        <end position="24"/>
    </location>
</feature>
<dbReference type="RefSeq" id="WP_353567702.1">
    <property type="nucleotide sequence ID" value="NZ_BAABRI010000016.1"/>
</dbReference>
<keyword evidence="10 15" id="KW-1278">Translocase</keyword>
<dbReference type="SUPFAM" id="SSF52467">
    <property type="entry name" value="DHS-like NAD/FAD-binding domain"/>
    <property type="match status" value="1"/>
</dbReference>
<dbReference type="PANTHER" id="PTHR44758">
    <property type="entry name" value="NAD(P) TRANSHYDROGENASE SUBUNIT BETA"/>
    <property type="match status" value="1"/>
</dbReference>
<feature type="transmembrane region" description="Helical" evidence="16">
    <location>
        <begin position="31"/>
        <end position="49"/>
    </location>
</feature>
<feature type="transmembrane region" description="Helical" evidence="16">
    <location>
        <begin position="55"/>
        <end position="73"/>
    </location>
</feature>